<comment type="caution">
    <text evidence="1">The sequence shown here is derived from an EMBL/GenBank/DDBJ whole genome shotgun (WGS) entry which is preliminary data.</text>
</comment>
<proteinExistence type="predicted"/>
<dbReference type="Proteomes" id="UP001597206">
    <property type="component" value="Unassembled WGS sequence"/>
</dbReference>
<dbReference type="Gene3D" id="3.40.470.10">
    <property type="entry name" value="Uracil-DNA glycosylase-like domain"/>
    <property type="match status" value="1"/>
</dbReference>
<evidence type="ECO:0000313" key="2">
    <source>
        <dbReference type="Proteomes" id="UP001597206"/>
    </source>
</evidence>
<dbReference type="RefSeq" id="WP_379034802.1">
    <property type="nucleotide sequence ID" value="NZ_JBHTLN010000002.1"/>
</dbReference>
<keyword evidence="2" id="KW-1185">Reference proteome</keyword>
<sequence length="225" mass="24481">MSLVREDMLRELELLPVWRLRAPVEVNTVSDTVALAPVTPISEPPSEKVADVLPEIVIATPVIAEPVIASPVIAEAFISEPGIRFAEEVASPPLAATEVQPQEVISPPLIESPWLVLCPQAGDAAAQQLLKNIVQALKLPPEALHVSDQDLKVTQVQGRFCILFGLQAANTFLGTNHAEITSIRGQLLKHADLSYVVTHHPHAMLEDPLLKKQVWHDVCLLLATQ</sequence>
<dbReference type="InterPro" id="IPR036895">
    <property type="entry name" value="Uracil-DNA_glycosylase-like_sf"/>
</dbReference>
<dbReference type="EMBL" id="JBHTLN010000002">
    <property type="protein sequence ID" value="MFD1123275.1"/>
    <property type="molecule type" value="Genomic_DNA"/>
</dbReference>
<evidence type="ECO:0008006" key="3">
    <source>
        <dbReference type="Google" id="ProtNLM"/>
    </source>
</evidence>
<name>A0ABW3PFW0_9PROT</name>
<reference evidence="2" key="1">
    <citation type="journal article" date="2019" name="Int. J. Syst. Evol. Microbiol.">
        <title>The Global Catalogue of Microorganisms (GCM) 10K type strain sequencing project: providing services to taxonomists for standard genome sequencing and annotation.</title>
        <authorList>
            <consortium name="The Broad Institute Genomics Platform"/>
            <consortium name="The Broad Institute Genome Sequencing Center for Infectious Disease"/>
            <person name="Wu L."/>
            <person name="Ma J."/>
        </authorList>
    </citation>
    <scope>NUCLEOTIDE SEQUENCE [LARGE SCALE GENOMIC DNA]</scope>
    <source>
        <strain evidence="2">CCUG 58411</strain>
    </source>
</reference>
<gene>
    <name evidence="1" type="ORF">ACFQ2T_12210</name>
</gene>
<evidence type="ECO:0000313" key="1">
    <source>
        <dbReference type="EMBL" id="MFD1123275.1"/>
    </source>
</evidence>
<accession>A0ABW3PFW0</accession>
<protein>
    <recommendedName>
        <fullName evidence="3">Uracil-DNA glycosylase-like domain-containing protein</fullName>
    </recommendedName>
</protein>
<dbReference type="SUPFAM" id="SSF52141">
    <property type="entry name" value="Uracil-DNA glycosylase-like"/>
    <property type="match status" value="1"/>
</dbReference>
<organism evidence="1 2">
    <name type="scientific">Methylophilus flavus</name>
    <dbReference type="NCBI Taxonomy" id="640084"/>
    <lineage>
        <taxon>Bacteria</taxon>
        <taxon>Pseudomonadati</taxon>
        <taxon>Pseudomonadota</taxon>
        <taxon>Betaproteobacteria</taxon>
        <taxon>Nitrosomonadales</taxon>
        <taxon>Methylophilaceae</taxon>
        <taxon>Methylophilus</taxon>
    </lineage>
</organism>